<organism evidence="1 2">
    <name type="scientific">Pistacia atlantica</name>
    <dbReference type="NCBI Taxonomy" id="434234"/>
    <lineage>
        <taxon>Eukaryota</taxon>
        <taxon>Viridiplantae</taxon>
        <taxon>Streptophyta</taxon>
        <taxon>Embryophyta</taxon>
        <taxon>Tracheophyta</taxon>
        <taxon>Spermatophyta</taxon>
        <taxon>Magnoliopsida</taxon>
        <taxon>eudicotyledons</taxon>
        <taxon>Gunneridae</taxon>
        <taxon>Pentapetalae</taxon>
        <taxon>rosids</taxon>
        <taxon>malvids</taxon>
        <taxon>Sapindales</taxon>
        <taxon>Anacardiaceae</taxon>
        <taxon>Pistacia</taxon>
    </lineage>
</organism>
<evidence type="ECO:0000313" key="2">
    <source>
        <dbReference type="Proteomes" id="UP001164250"/>
    </source>
</evidence>
<accession>A0ACC1B253</accession>
<keyword evidence="2" id="KW-1185">Reference proteome</keyword>
<evidence type="ECO:0000313" key="1">
    <source>
        <dbReference type="EMBL" id="KAJ0092999.1"/>
    </source>
</evidence>
<comment type="caution">
    <text evidence="1">The sequence shown here is derived from an EMBL/GenBank/DDBJ whole genome shotgun (WGS) entry which is preliminary data.</text>
</comment>
<name>A0ACC1B253_9ROSI</name>
<sequence length="58" mass="6994">MFLVLVYNESTRDNFAFVMTQLFFFFFSDSLIHLCQSLCKHMNVRPHNNLEHESICMF</sequence>
<dbReference type="EMBL" id="CM047903">
    <property type="protein sequence ID" value="KAJ0092999.1"/>
    <property type="molecule type" value="Genomic_DNA"/>
</dbReference>
<protein>
    <submittedName>
        <fullName evidence="1">Uncharacterized protein</fullName>
    </submittedName>
</protein>
<proteinExistence type="predicted"/>
<reference evidence="2" key="1">
    <citation type="journal article" date="2023" name="G3 (Bethesda)">
        <title>Genome assembly and association tests identify interacting loci associated with vigor, precocity, and sex in interspecific pistachio rootstocks.</title>
        <authorList>
            <person name="Palmer W."/>
            <person name="Jacygrad E."/>
            <person name="Sagayaradj S."/>
            <person name="Cavanaugh K."/>
            <person name="Han R."/>
            <person name="Bertier L."/>
            <person name="Beede B."/>
            <person name="Kafkas S."/>
            <person name="Golino D."/>
            <person name="Preece J."/>
            <person name="Michelmore R."/>
        </authorList>
    </citation>
    <scope>NUCLEOTIDE SEQUENCE [LARGE SCALE GENOMIC DNA]</scope>
</reference>
<gene>
    <name evidence="1" type="ORF">Patl1_26547</name>
</gene>
<dbReference type="Proteomes" id="UP001164250">
    <property type="component" value="Chromosome 7"/>
</dbReference>